<dbReference type="EMBL" id="CP042326">
    <property type="protein sequence ID" value="QDZ39333.1"/>
    <property type="molecule type" value="Genomic_DNA"/>
</dbReference>
<protein>
    <submittedName>
        <fullName evidence="1">Uncharacterized protein</fullName>
    </submittedName>
</protein>
<organism evidence="1 2">
    <name type="scientific">Euhalothece natronophila Z-M001</name>
    <dbReference type="NCBI Taxonomy" id="522448"/>
    <lineage>
        <taxon>Bacteria</taxon>
        <taxon>Bacillati</taxon>
        <taxon>Cyanobacteriota</taxon>
        <taxon>Cyanophyceae</taxon>
        <taxon>Oscillatoriophycideae</taxon>
        <taxon>Chroococcales</taxon>
        <taxon>Halothecacae</taxon>
        <taxon>Halothece cluster</taxon>
        <taxon>Euhalothece</taxon>
    </lineage>
</organism>
<keyword evidence="2" id="KW-1185">Reference proteome</keyword>
<accession>A0A5B8NJ81</accession>
<dbReference type="AlphaFoldDB" id="A0A5B8NJ81"/>
<evidence type="ECO:0000313" key="1">
    <source>
        <dbReference type="EMBL" id="QDZ39333.1"/>
    </source>
</evidence>
<dbReference type="RefSeq" id="WP_146294936.1">
    <property type="nucleotide sequence ID" value="NZ_CP042326.1"/>
</dbReference>
<dbReference type="OrthoDB" id="460967at2"/>
<gene>
    <name evidence="1" type="ORF">FRE64_04960</name>
</gene>
<reference evidence="1" key="1">
    <citation type="submission" date="2019-08" db="EMBL/GenBank/DDBJ databases">
        <title>Carotenoids and Carotenoid Binding Proteins in the Halophilic Cyanobacterium Euhalothece sp. ZM00.</title>
        <authorList>
            <person name="Cho S.M."/>
            <person name="Song J.Y."/>
            <person name="Park Y.-I."/>
        </authorList>
    </citation>
    <scope>NUCLEOTIDE SEQUENCE [LARGE SCALE GENOMIC DNA]</scope>
    <source>
        <strain evidence="1">Z-M001</strain>
    </source>
</reference>
<dbReference type="Proteomes" id="UP000318453">
    <property type="component" value="Chromosome"/>
</dbReference>
<dbReference type="KEGG" id="enn:FRE64_04960"/>
<evidence type="ECO:0000313" key="2">
    <source>
        <dbReference type="Proteomes" id="UP000318453"/>
    </source>
</evidence>
<proteinExistence type="predicted"/>
<sequence length="214" mass="23641">MLSLLIFLVGDYAVDTHQGIGNAWKVIGLTLGIAGSLTFATPSYAENWYSNLEKTVVPNLDSVCLGNRNLRSSRIGSGSASWRNIRFNDFKNHHCIPRAPLTSSFQVYQTYCKQGLTVIIGANNRGDLQWNITNLGSCTVDNDYSEIINYPFPITSNARVVAATSNVRVIPNGRIICSVNKETSLTIYPSTNDGWYRTDVCGAMGQIHHSQIEF</sequence>
<name>A0A5B8NJ81_9CHRO</name>